<evidence type="ECO:0000256" key="1">
    <source>
        <dbReference type="SAM" id="MobiDB-lite"/>
    </source>
</evidence>
<feature type="region of interest" description="Disordered" evidence="1">
    <location>
        <begin position="22"/>
        <end position="43"/>
    </location>
</feature>
<gene>
    <name evidence="3" type="ORF">BQ4739_LOCUS17315</name>
</gene>
<evidence type="ECO:0000313" key="4">
    <source>
        <dbReference type="Proteomes" id="UP000256970"/>
    </source>
</evidence>
<sequence>MARRQLLALCAVLLVAQGSLAAAPKPADTKPPQKPSEHLKPEAAPQQQLGLLLPTGGQPGMAMMALPAAAATDPRSLKPVAGLPAGLPALEPAQPAAAPGAFPGALPGMAAPGGFPAAAPGYPAAAAVAGGYPAAAVGGFPAAANPAGYPAIAPGFPAAATTGPLMPAPLQAMPAPMLPTSLPGDGVMGLGGPPVIPGVTPTAGSSSKDMIGSSSYDSVFGSSVGSMSSGSMAGLSSSDPFSATAAMGGSGTLGGSGAGALGMGANGDASQALRNRRAAMNAAGSSQLAKGVAGLALLAAALLL</sequence>
<keyword evidence="2" id="KW-0732">Signal</keyword>
<name>A0A383WI82_TETOB</name>
<proteinExistence type="predicted"/>
<keyword evidence="4" id="KW-1185">Reference proteome</keyword>
<protein>
    <submittedName>
        <fullName evidence="3">Uncharacterized protein</fullName>
    </submittedName>
</protein>
<evidence type="ECO:0000256" key="2">
    <source>
        <dbReference type="SAM" id="SignalP"/>
    </source>
</evidence>
<dbReference type="Proteomes" id="UP000256970">
    <property type="component" value="Unassembled WGS sequence"/>
</dbReference>
<organism evidence="3 4">
    <name type="scientific">Tetradesmus obliquus</name>
    <name type="common">Green alga</name>
    <name type="synonym">Acutodesmus obliquus</name>
    <dbReference type="NCBI Taxonomy" id="3088"/>
    <lineage>
        <taxon>Eukaryota</taxon>
        <taxon>Viridiplantae</taxon>
        <taxon>Chlorophyta</taxon>
        <taxon>core chlorophytes</taxon>
        <taxon>Chlorophyceae</taxon>
        <taxon>CS clade</taxon>
        <taxon>Sphaeropleales</taxon>
        <taxon>Scenedesmaceae</taxon>
        <taxon>Tetradesmus</taxon>
    </lineage>
</organism>
<reference evidence="3 4" key="1">
    <citation type="submission" date="2016-10" db="EMBL/GenBank/DDBJ databases">
        <authorList>
            <person name="Cai Z."/>
        </authorList>
    </citation>
    <scope>NUCLEOTIDE SEQUENCE [LARGE SCALE GENOMIC DNA]</scope>
</reference>
<dbReference type="AlphaFoldDB" id="A0A383WI82"/>
<feature type="chain" id="PRO_5016912991" evidence="2">
    <location>
        <begin position="22"/>
        <end position="304"/>
    </location>
</feature>
<dbReference type="EMBL" id="FNXT01001270">
    <property type="protein sequence ID" value="SZX76953.1"/>
    <property type="molecule type" value="Genomic_DNA"/>
</dbReference>
<accession>A0A383WI82</accession>
<evidence type="ECO:0000313" key="3">
    <source>
        <dbReference type="EMBL" id="SZX76953.1"/>
    </source>
</evidence>
<feature type="signal peptide" evidence="2">
    <location>
        <begin position="1"/>
        <end position="21"/>
    </location>
</feature>